<dbReference type="InterPro" id="IPR017926">
    <property type="entry name" value="GATASE"/>
</dbReference>
<gene>
    <name evidence="7" type="ORF">OBE_12636</name>
</gene>
<dbReference type="InterPro" id="IPR050472">
    <property type="entry name" value="Anth_synth/Amidotransfase"/>
</dbReference>
<feature type="domain" description="Glutamine amidotransferase" evidence="6">
    <location>
        <begin position="1"/>
        <end position="79"/>
    </location>
</feature>
<dbReference type="EMBL" id="AJWZ01008713">
    <property type="protein sequence ID" value="EKC53345.1"/>
    <property type="molecule type" value="Genomic_DNA"/>
</dbReference>
<dbReference type="PRINTS" id="PR00097">
    <property type="entry name" value="ANTSNTHASEII"/>
</dbReference>
<evidence type="ECO:0000256" key="5">
    <source>
        <dbReference type="ARBA" id="ARBA00048816"/>
    </source>
</evidence>
<dbReference type="GO" id="GO:0004088">
    <property type="term" value="F:carbamoyl-phosphate synthase (glutamine-hydrolyzing) activity"/>
    <property type="evidence" value="ECO:0007669"/>
    <property type="project" value="UniProtKB-EC"/>
</dbReference>
<accession>K1SHS7</accession>
<proteinExistence type="inferred from homology"/>
<evidence type="ECO:0000256" key="2">
    <source>
        <dbReference type="ARBA" id="ARBA00007800"/>
    </source>
</evidence>
<evidence type="ECO:0000256" key="1">
    <source>
        <dbReference type="ARBA" id="ARBA00005077"/>
    </source>
</evidence>
<dbReference type="EC" id="6.3.5.5" evidence="3"/>
<evidence type="ECO:0000256" key="3">
    <source>
        <dbReference type="ARBA" id="ARBA00012738"/>
    </source>
</evidence>
<comment type="pathway">
    <text evidence="1">Amino-acid biosynthesis; L-arginine biosynthesis; carbamoyl phosphate from bicarbonate: step 1/1.</text>
</comment>
<reference evidence="7" key="1">
    <citation type="journal article" date="2013" name="Environ. Microbiol.">
        <title>Microbiota from the distal guts of lean and obese adolescents exhibit partial functional redundancy besides clear differences in community structure.</title>
        <authorList>
            <person name="Ferrer M."/>
            <person name="Ruiz A."/>
            <person name="Lanza F."/>
            <person name="Haange S.B."/>
            <person name="Oberbach A."/>
            <person name="Till H."/>
            <person name="Bargiela R."/>
            <person name="Campoy C."/>
            <person name="Segura M.T."/>
            <person name="Richter M."/>
            <person name="von Bergen M."/>
            <person name="Seifert J."/>
            <person name="Suarez A."/>
        </authorList>
    </citation>
    <scope>NUCLEOTIDE SEQUENCE</scope>
</reference>
<comment type="caution">
    <text evidence="7">The sequence shown here is derived from an EMBL/GenBank/DDBJ whole genome shotgun (WGS) entry which is preliminary data.</text>
</comment>
<protein>
    <recommendedName>
        <fullName evidence="3">carbamoyl-phosphate synthase (glutamine-hydrolyzing)</fullName>
        <ecNumber evidence="3">6.3.5.5</ecNumber>
    </recommendedName>
</protein>
<evidence type="ECO:0000256" key="4">
    <source>
        <dbReference type="ARBA" id="ARBA00022962"/>
    </source>
</evidence>
<evidence type="ECO:0000313" key="7">
    <source>
        <dbReference type="EMBL" id="EKC53345.1"/>
    </source>
</evidence>
<dbReference type="Gene3D" id="3.40.50.880">
    <property type="match status" value="1"/>
</dbReference>
<sequence>GVFLSNGPGDPDAVVETYEQVQQLIGKVPVFGICLGHQMISLACGAQMEKLKFGHRGGNQPVMNLVSRRVEITAQNHGFGLLFPSLGKLIPELSGGETEHAADGDLRAWVRRGVAPVVMMIPVWSNSSIQSIPGLVPSR</sequence>
<dbReference type="PRINTS" id="PR00096">
    <property type="entry name" value="GATASE"/>
</dbReference>
<name>K1SHS7_9ZZZZ</name>
<dbReference type="PANTHER" id="PTHR43418:SF7">
    <property type="entry name" value="CARBAMOYL-PHOSPHATE SYNTHASE SMALL CHAIN"/>
    <property type="match status" value="1"/>
</dbReference>
<dbReference type="Pfam" id="PF00117">
    <property type="entry name" value="GATase"/>
    <property type="match status" value="1"/>
</dbReference>
<dbReference type="InterPro" id="IPR029062">
    <property type="entry name" value="Class_I_gatase-like"/>
</dbReference>
<dbReference type="PRINTS" id="PR00099">
    <property type="entry name" value="CPSGATASE"/>
</dbReference>
<keyword evidence="4" id="KW-0315">Glutamine amidotransferase</keyword>
<comment type="similarity">
    <text evidence="2">Belongs to the CarA family.</text>
</comment>
<dbReference type="PANTHER" id="PTHR43418">
    <property type="entry name" value="MULTIFUNCTIONAL TRYPTOPHAN BIOSYNTHESIS PROTEIN-RELATED"/>
    <property type="match status" value="1"/>
</dbReference>
<feature type="non-terminal residue" evidence="7">
    <location>
        <position position="1"/>
    </location>
</feature>
<organism evidence="7">
    <name type="scientific">human gut metagenome</name>
    <dbReference type="NCBI Taxonomy" id="408170"/>
    <lineage>
        <taxon>unclassified sequences</taxon>
        <taxon>metagenomes</taxon>
        <taxon>organismal metagenomes</taxon>
    </lineage>
</organism>
<comment type="catalytic activity">
    <reaction evidence="5">
        <text>hydrogencarbonate + L-glutamine + 2 ATP + H2O = carbamoyl phosphate + L-glutamate + 2 ADP + phosphate + 2 H(+)</text>
        <dbReference type="Rhea" id="RHEA:18633"/>
        <dbReference type="ChEBI" id="CHEBI:15377"/>
        <dbReference type="ChEBI" id="CHEBI:15378"/>
        <dbReference type="ChEBI" id="CHEBI:17544"/>
        <dbReference type="ChEBI" id="CHEBI:29985"/>
        <dbReference type="ChEBI" id="CHEBI:30616"/>
        <dbReference type="ChEBI" id="CHEBI:43474"/>
        <dbReference type="ChEBI" id="CHEBI:58228"/>
        <dbReference type="ChEBI" id="CHEBI:58359"/>
        <dbReference type="ChEBI" id="CHEBI:456216"/>
        <dbReference type="EC" id="6.3.5.5"/>
    </reaction>
</comment>
<dbReference type="PROSITE" id="PS51273">
    <property type="entry name" value="GATASE_TYPE_1"/>
    <property type="match status" value="1"/>
</dbReference>
<evidence type="ECO:0000259" key="6">
    <source>
        <dbReference type="Pfam" id="PF00117"/>
    </source>
</evidence>
<dbReference type="SUPFAM" id="SSF52317">
    <property type="entry name" value="Class I glutamine amidotransferase-like"/>
    <property type="match status" value="1"/>
</dbReference>
<dbReference type="AlphaFoldDB" id="K1SHS7"/>